<sequence>MENLRAQLVNIDWQATTSRIHQKGYATISRMLSDIQCEELRQLYDKQGIYRKTVAMERYRFGLGEYKYFDYPLPPLVQTLREEVYPRLVPLANQWMKKLNINRVYPGTLQALQEACHQKNQLKPTPLILKYGEGGYNTLHQDLYGEIYFPFQLVLFLSEPEDDYTGGEFVLTQQNYMAQSQAKVLRPQKGDVLIFTTNFRPHKGNRGYYKVTVKHGVSEIHQGERYTLGIIFHDALS</sequence>
<evidence type="ECO:0000256" key="1">
    <source>
        <dbReference type="ARBA" id="ARBA00001961"/>
    </source>
</evidence>
<dbReference type="Pfam" id="PF09859">
    <property type="entry name" value="Oxygenase-NA"/>
    <property type="match status" value="1"/>
</dbReference>
<keyword evidence="2" id="KW-0223">Dioxygenase</keyword>
<protein>
    <submittedName>
        <fullName evidence="5">2OG-Fe(II) oxygenase</fullName>
    </submittedName>
</protein>
<comment type="caution">
    <text evidence="5">The sequence shown here is derived from an EMBL/GenBank/DDBJ whole genome shotgun (WGS) entry which is preliminary data.</text>
</comment>
<dbReference type="Gene3D" id="2.60.120.620">
    <property type="entry name" value="q2cbj1_9rhob like domain"/>
    <property type="match status" value="1"/>
</dbReference>
<dbReference type="InterPro" id="IPR006620">
    <property type="entry name" value="Pro_4_hyd_alph"/>
</dbReference>
<evidence type="ECO:0000313" key="5">
    <source>
        <dbReference type="EMBL" id="MEN7551712.1"/>
    </source>
</evidence>
<name>A0AAW9S3H0_9BACT</name>
<accession>A0AAW9S3H0</accession>
<evidence type="ECO:0000259" key="4">
    <source>
        <dbReference type="SMART" id="SM00702"/>
    </source>
</evidence>
<dbReference type="GO" id="GO:0031418">
    <property type="term" value="F:L-ascorbic acid binding"/>
    <property type="evidence" value="ECO:0007669"/>
    <property type="project" value="InterPro"/>
</dbReference>
<gene>
    <name evidence="5" type="ORF">AAG747_27600</name>
</gene>
<keyword evidence="6" id="KW-1185">Reference proteome</keyword>
<dbReference type="GO" id="GO:0051213">
    <property type="term" value="F:dioxygenase activity"/>
    <property type="evidence" value="ECO:0007669"/>
    <property type="project" value="UniProtKB-KW"/>
</dbReference>
<evidence type="ECO:0000256" key="2">
    <source>
        <dbReference type="ARBA" id="ARBA00022964"/>
    </source>
</evidence>
<proteinExistence type="predicted"/>
<evidence type="ECO:0000256" key="3">
    <source>
        <dbReference type="ARBA" id="ARBA00023002"/>
    </source>
</evidence>
<comment type="cofactor">
    <cofactor evidence="1">
        <name>L-ascorbate</name>
        <dbReference type="ChEBI" id="CHEBI:38290"/>
    </cofactor>
</comment>
<dbReference type="InterPro" id="IPR018655">
    <property type="entry name" value="DUF2086"/>
</dbReference>
<organism evidence="5 6">
    <name type="scientific">Rapidithrix thailandica</name>
    <dbReference type="NCBI Taxonomy" id="413964"/>
    <lineage>
        <taxon>Bacteria</taxon>
        <taxon>Pseudomonadati</taxon>
        <taxon>Bacteroidota</taxon>
        <taxon>Cytophagia</taxon>
        <taxon>Cytophagales</taxon>
        <taxon>Flammeovirgaceae</taxon>
        <taxon>Rapidithrix</taxon>
    </lineage>
</organism>
<feature type="domain" description="Prolyl 4-hydroxylase alpha subunit" evidence="4">
    <location>
        <begin position="23"/>
        <end position="233"/>
    </location>
</feature>
<reference evidence="5 6" key="1">
    <citation type="submission" date="2024-04" db="EMBL/GenBank/DDBJ databases">
        <title>Novel genus in family Flammeovirgaceae.</title>
        <authorList>
            <person name="Nguyen T.H."/>
            <person name="Vuong T.Q."/>
            <person name="Le H."/>
            <person name="Kim S.-G."/>
        </authorList>
    </citation>
    <scope>NUCLEOTIDE SEQUENCE [LARGE SCALE GENOMIC DNA]</scope>
    <source>
        <strain evidence="5 6">JCM 23209</strain>
    </source>
</reference>
<dbReference type="SMART" id="SM00702">
    <property type="entry name" value="P4Hc"/>
    <property type="match status" value="1"/>
</dbReference>
<dbReference type="EMBL" id="JBDKWZ010000026">
    <property type="protein sequence ID" value="MEN7551712.1"/>
    <property type="molecule type" value="Genomic_DNA"/>
</dbReference>
<evidence type="ECO:0000313" key="6">
    <source>
        <dbReference type="Proteomes" id="UP001403385"/>
    </source>
</evidence>
<dbReference type="GO" id="GO:0016705">
    <property type="term" value="F:oxidoreductase activity, acting on paired donors, with incorporation or reduction of molecular oxygen"/>
    <property type="evidence" value="ECO:0007669"/>
    <property type="project" value="InterPro"/>
</dbReference>
<dbReference type="GO" id="GO:0005506">
    <property type="term" value="F:iron ion binding"/>
    <property type="evidence" value="ECO:0007669"/>
    <property type="project" value="InterPro"/>
</dbReference>
<keyword evidence="3" id="KW-0560">Oxidoreductase</keyword>
<dbReference type="Proteomes" id="UP001403385">
    <property type="component" value="Unassembled WGS sequence"/>
</dbReference>
<dbReference type="RefSeq" id="WP_346824491.1">
    <property type="nucleotide sequence ID" value="NZ_JBDKWZ010000026.1"/>
</dbReference>
<dbReference type="AlphaFoldDB" id="A0AAW9S3H0"/>